<sequence>MIIIHAYLVVDPKHREEFLTLSKSIVEGSQAEEGNITYRLFEESDQPNSFVIVERWKDQAAVDFHNQTAHFLNFVGQVPALVLEPVNAEVYEVVDN</sequence>
<dbReference type="EMBL" id="CP022657">
    <property type="protein sequence ID" value="ASS74652.1"/>
    <property type="molecule type" value="Genomic_DNA"/>
</dbReference>
<name>A0A223CZ90_9BACL</name>
<feature type="domain" description="ABM" evidence="1">
    <location>
        <begin position="2"/>
        <end position="90"/>
    </location>
</feature>
<dbReference type="OrthoDB" id="287932at2"/>
<dbReference type="PANTHER" id="PTHR33336:SF3">
    <property type="entry name" value="ABM DOMAIN-CONTAINING PROTEIN"/>
    <property type="match status" value="1"/>
</dbReference>
<dbReference type="AlphaFoldDB" id="A0A223CZ90"/>
<dbReference type="InterPro" id="IPR007138">
    <property type="entry name" value="ABM_dom"/>
</dbReference>
<reference evidence="2 3" key="1">
    <citation type="journal article" date="2015" name="Int. J. Syst. Evol. Microbiol.">
        <title>Tumebacillus algifaecis sp. nov., isolated from decomposing algal scum.</title>
        <authorList>
            <person name="Wu Y.F."/>
            <person name="Zhang B."/>
            <person name="Xing P."/>
            <person name="Wu Q.L."/>
            <person name="Liu S.J."/>
        </authorList>
    </citation>
    <scope>NUCLEOTIDE SEQUENCE [LARGE SCALE GENOMIC DNA]</scope>
    <source>
        <strain evidence="2 3">THMBR28</strain>
    </source>
</reference>
<organism evidence="2 3">
    <name type="scientific">Tumebacillus algifaecis</name>
    <dbReference type="NCBI Taxonomy" id="1214604"/>
    <lineage>
        <taxon>Bacteria</taxon>
        <taxon>Bacillati</taxon>
        <taxon>Bacillota</taxon>
        <taxon>Bacilli</taxon>
        <taxon>Bacillales</taxon>
        <taxon>Alicyclobacillaceae</taxon>
        <taxon>Tumebacillus</taxon>
    </lineage>
</organism>
<protein>
    <recommendedName>
        <fullName evidence="1">ABM domain-containing protein</fullName>
    </recommendedName>
</protein>
<dbReference type="GO" id="GO:0003824">
    <property type="term" value="F:catalytic activity"/>
    <property type="evidence" value="ECO:0007669"/>
    <property type="project" value="TreeGrafter"/>
</dbReference>
<evidence type="ECO:0000259" key="1">
    <source>
        <dbReference type="PROSITE" id="PS51725"/>
    </source>
</evidence>
<dbReference type="KEGG" id="tab:CIG75_06490"/>
<dbReference type="Pfam" id="PF03992">
    <property type="entry name" value="ABM"/>
    <property type="match status" value="1"/>
</dbReference>
<dbReference type="RefSeq" id="WP_094235902.1">
    <property type="nucleotide sequence ID" value="NZ_CP022657.1"/>
</dbReference>
<dbReference type="Proteomes" id="UP000214688">
    <property type="component" value="Chromosome"/>
</dbReference>
<evidence type="ECO:0000313" key="3">
    <source>
        <dbReference type="Proteomes" id="UP000214688"/>
    </source>
</evidence>
<accession>A0A223CZ90</accession>
<dbReference type="PANTHER" id="PTHR33336">
    <property type="entry name" value="QUINOL MONOOXYGENASE YGIN-RELATED"/>
    <property type="match status" value="1"/>
</dbReference>
<dbReference type="InterPro" id="IPR050744">
    <property type="entry name" value="AI-2_Isomerase_LsrG"/>
</dbReference>
<gene>
    <name evidence="2" type="ORF">CIG75_06490</name>
</gene>
<keyword evidence="3" id="KW-1185">Reference proteome</keyword>
<dbReference type="InterPro" id="IPR011008">
    <property type="entry name" value="Dimeric_a/b-barrel"/>
</dbReference>
<proteinExistence type="predicted"/>
<dbReference type="SUPFAM" id="SSF54909">
    <property type="entry name" value="Dimeric alpha+beta barrel"/>
    <property type="match status" value="1"/>
</dbReference>
<evidence type="ECO:0000313" key="2">
    <source>
        <dbReference type="EMBL" id="ASS74652.1"/>
    </source>
</evidence>
<dbReference type="Gene3D" id="3.30.70.100">
    <property type="match status" value="1"/>
</dbReference>
<dbReference type="PROSITE" id="PS51725">
    <property type="entry name" value="ABM"/>
    <property type="match status" value="1"/>
</dbReference>